<feature type="domain" description="DOG1" evidence="10">
    <location>
        <begin position="143"/>
        <end position="353"/>
    </location>
</feature>
<keyword evidence="5" id="KW-0010">Activator</keyword>
<dbReference type="Proteomes" id="UP001345219">
    <property type="component" value="Chromosome 15"/>
</dbReference>
<evidence type="ECO:0000256" key="8">
    <source>
        <dbReference type="SAM" id="Coils"/>
    </source>
</evidence>
<comment type="caution">
    <text evidence="11">The sequence shown here is derived from an EMBL/GenBank/DDBJ whole genome shotgun (WGS) entry which is preliminary data.</text>
</comment>
<keyword evidence="12" id="KW-1185">Reference proteome</keyword>
<gene>
    <name evidence="11" type="ORF">SAY87_019624</name>
</gene>
<comment type="subcellular location">
    <subcellularLocation>
        <location evidence="1">Nucleus</location>
    </subcellularLocation>
</comment>
<dbReference type="FunFam" id="1.20.5.170:FF:000019">
    <property type="entry name" value="BZIP family transcription factor"/>
    <property type="match status" value="1"/>
</dbReference>
<evidence type="ECO:0000256" key="1">
    <source>
        <dbReference type="ARBA" id="ARBA00004123"/>
    </source>
</evidence>
<keyword evidence="8" id="KW-0175">Coiled coil</keyword>
<dbReference type="Gene3D" id="1.20.5.170">
    <property type="match status" value="1"/>
</dbReference>
<dbReference type="AlphaFoldDB" id="A0AAN7JZK0"/>
<dbReference type="PROSITE" id="PS50217">
    <property type="entry name" value="BZIP"/>
    <property type="match status" value="1"/>
</dbReference>
<dbReference type="PROSITE" id="PS00036">
    <property type="entry name" value="BZIP_BASIC"/>
    <property type="match status" value="1"/>
</dbReference>
<evidence type="ECO:0000256" key="4">
    <source>
        <dbReference type="ARBA" id="ARBA00023125"/>
    </source>
</evidence>
<keyword evidence="7" id="KW-0539">Nucleus</keyword>
<dbReference type="EMBL" id="JAXIOK010000012">
    <property type="protein sequence ID" value="KAK4758323.1"/>
    <property type="molecule type" value="Genomic_DNA"/>
</dbReference>
<evidence type="ECO:0000256" key="7">
    <source>
        <dbReference type="ARBA" id="ARBA00023242"/>
    </source>
</evidence>
<evidence type="ECO:0000256" key="2">
    <source>
        <dbReference type="ARBA" id="ARBA00007163"/>
    </source>
</evidence>
<dbReference type="InterPro" id="IPR004827">
    <property type="entry name" value="bZIP"/>
</dbReference>
<organism evidence="11 12">
    <name type="scientific">Trapa incisa</name>
    <dbReference type="NCBI Taxonomy" id="236973"/>
    <lineage>
        <taxon>Eukaryota</taxon>
        <taxon>Viridiplantae</taxon>
        <taxon>Streptophyta</taxon>
        <taxon>Embryophyta</taxon>
        <taxon>Tracheophyta</taxon>
        <taxon>Spermatophyta</taxon>
        <taxon>Magnoliopsida</taxon>
        <taxon>eudicotyledons</taxon>
        <taxon>Gunneridae</taxon>
        <taxon>Pentapetalae</taxon>
        <taxon>rosids</taxon>
        <taxon>malvids</taxon>
        <taxon>Myrtales</taxon>
        <taxon>Lythraceae</taxon>
        <taxon>Trapa</taxon>
    </lineage>
</organism>
<evidence type="ECO:0000259" key="9">
    <source>
        <dbReference type="PROSITE" id="PS50217"/>
    </source>
</evidence>
<protein>
    <submittedName>
        <fullName evidence="11">Uncharacterized protein</fullName>
    </submittedName>
</protein>
<evidence type="ECO:0000259" key="10">
    <source>
        <dbReference type="PROSITE" id="PS51806"/>
    </source>
</evidence>
<keyword evidence="3" id="KW-0805">Transcription regulation</keyword>
<dbReference type="GO" id="GO:0000976">
    <property type="term" value="F:transcription cis-regulatory region binding"/>
    <property type="evidence" value="ECO:0007669"/>
    <property type="project" value="UniProtKB-ARBA"/>
</dbReference>
<dbReference type="PANTHER" id="PTHR45693">
    <property type="entry name" value="TRANSCRIPTION FACTOR TGA9"/>
    <property type="match status" value="1"/>
</dbReference>
<evidence type="ECO:0000313" key="11">
    <source>
        <dbReference type="EMBL" id="KAK4758323.1"/>
    </source>
</evidence>
<dbReference type="InterPro" id="IPR025422">
    <property type="entry name" value="TGA_domain"/>
</dbReference>
<feature type="coiled-coil region" evidence="8">
    <location>
        <begin position="94"/>
        <end position="121"/>
    </location>
</feature>
<dbReference type="InterPro" id="IPR046347">
    <property type="entry name" value="bZIP_sf"/>
</dbReference>
<dbReference type="Pfam" id="PF00170">
    <property type="entry name" value="bZIP_1"/>
    <property type="match status" value="1"/>
</dbReference>
<reference evidence="11 12" key="1">
    <citation type="journal article" date="2023" name="Hortic Res">
        <title>Pangenome of water caltrop reveals structural variations and asymmetric subgenome divergence after allopolyploidization.</title>
        <authorList>
            <person name="Zhang X."/>
            <person name="Chen Y."/>
            <person name="Wang L."/>
            <person name="Yuan Y."/>
            <person name="Fang M."/>
            <person name="Shi L."/>
            <person name="Lu R."/>
            <person name="Comes H.P."/>
            <person name="Ma Y."/>
            <person name="Chen Y."/>
            <person name="Huang G."/>
            <person name="Zhou Y."/>
            <person name="Zheng Z."/>
            <person name="Qiu Y."/>
        </authorList>
    </citation>
    <scope>NUCLEOTIDE SEQUENCE [LARGE SCALE GENOMIC DNA]</scope>
    <source>
        <tissue evidence="11">Roots</tissue>
    </source>
</reference>
<accession>A0AAN7JZK0</accession>
<evidence type="ECO:0000256" key="5">
    <source>
        <dbReference type="ARBA" id="ARBA00023159"/>
    </source>
</evidence>
<dbReference type="Pfam" id="PF14144">
    <property type="entry name" value="DOG1"/>
    <property type="match status" value="1"/>
</dbReference>
<evidence type="ECO:0000313" key="12">
    <source>
        <dbReference type="Proteomes" id="UP001345219"/>
    </source>
</evidence>
<evidence type="ECO:0000256" key="6">
    <source>
        <dbReference type="ARBA" id="ARBA00023163"/>
    </source>
</evidence>
<keyword evidence="4" id="KW-0238">DNA-binding</keyword>
<dbReference type="SMART" id="SM00338">
    <property type="entry name" value="BRLZ"/>
    <property type="match status" value="1"/>
</dbReference>
<dbReference type="SUPFAM" id="SSF57959">
    <property type="entry name" value="Leucine zipper domain"/>
    <property type="match status" value="1"/>
</dbReference>
<keyword evidence="6" id="KW-0804">Transcription</keyword>
<name>A0AAN7JZK0_9MYRT</name>
<comment type="similarity">
    <text evidence="2">Belongs to the bZIP family.</text>
</comment>
<dbReference type="PANTHER" id="PTHR45693:SF7">
    <property type="entry name" value="TRANSCRIPTION FACTOR TGA7"/>
    <property type="match status" value="1"/>
</dbReference>
<dbReference type="GO" id="GO:0003700">
    <property type="term" value="F:DNA-binding transcription factor activity"/>
    <property type="evidence" value="ECO:0007669"/>
    <property type="project" value="InterPro"/>
</dbReference>
<sequence length="358" mass="40687">MNSPLTYLAAPERMGMYEPLDQFGSWEDGFKGDKGSIMDISMVVQEEAGLDKFEYIPHKSLENPRYDQETSKTDKVMRRLAQNREAARKSRLRKKVYVQQLESSRLKLEQLEHELDKVRHQGVFHGTGMDTGFGFSRRNNPGIAAFQIEYGHWVEEQHRKVCELRNALQAQVGDSELRILVDNVMKHYQDLFQMKADAAKVDVFYLMSGTWKTSAERLFLWIGGFRPSEIANVLIPQIESLTDQQLLSVFNLQRASQQAEDALSQGMDKLQQTLAQELATNLMGLGDIGSLVASATDKADALENFVNQADHLRQQALIRMSRILTTRQAARALVALGEYLDRLRALSSLWASRFLDTA</sequence>
<dbReference type="GO" id="GO:0005634">
    <property type="term" value="C:nucleus"/>
    <property type="evidence" value="ECO:0007669"/>
    <property type="project" value="UniProtKB-SubCell"/>
</dbReference>
<proteinExistence type="inferred from homology"/>
<dbReference type="GO" id="GO:0006351">
    <property type="term" value="P:DNA-templated transcription"/>
    <property type="evidence" value="ECO:0007669"/>
    <property type="project" value="InterPro"/>
</dbReference>
<evidence type="ECO:0000256" key="3">
    <source>
        <dbReference type="ARBA" id="ARBA00023015"/>
    </source>
</evidence>
<feature type="domain" description="BZIP" evidence="9">
    <location>
        <begin position="73"/>
        <end position="117"/>
    </location>
</feature>
<dbReference type="PROSITE" id="PS51806">
    <property type="entry name" value="DOG1"/>
    <property type="match status" value="1"/>
</dbReference>